<proteinExistence type="inferred from homology"/>
<name>A0A8J3AGU5_9ACTN</name>
<comment type="cofactor">
    <cofactor evidence="9">
        <name>Zn(2+)</name>
        <dbReference type="ChEBI" id="CHEBI:29105"/>
    </cofactor>
    <text evidence="9">Binds 1 zinc ion.</text>
</comment>
<evidence type="ECO:0000313" key="10">
    <source>
        <dbReference type="EMBL" id="GGI09247.1"/>
    </source>
</evidence>
<dbReference type="OrthoDB" id="9807740at2"/>
<comment type="function">
    <text evidence="9">Single strand-specific metallo-endoribonuclease involved in late-stage 70S ribosome quality control and in maturation of the 3' terminus of the 16S rRNA.</text>
</comment>
<accession>A0A8J3AGU5</accession>
<dbReference type="GO" id="GO:0004222">
    <property type="term" value="F:metalloendopeptidase activity"/>
    <property type="evidence" value="ECO:0007669"/>
    <property type="project" value="InterPro"/>
</dbReference>
<dbReference type="PANTHER" id="PTHR46986">
    <property type="entry name" value="ENDORIBONUCLEASE YBEY, CHLOROPLASTIC"/>
    <property type="match status" value="1"/>
</dbReference>
<keyword evidence="8 9" id="KW-0862">Zinc</keyword>
<reference evidence="10" key="2">
    <citation type="submission" date="2020-09" db="EMBL/GenBank/DDBJ databases">
        <authorList>
            <person name="Sun Q."/>
            <person name="Zhou Y."/>
        </authorList>
    </citation>
    <scope>NUCLEOTIDE SEQUENCE</scope>
    <source>
        <strain evidence="10">CGMCC 1.14988</strain>
    </source>
</reference>
<gene>
    <name evidence="9 10" type="primary">ybeY</name>
    <name evidence="10" type="ORF">GCM10011354_33130</name>
</gene>
<comment type="subcellular location">
    <subcellularLocation>
        <location evidence="9">Cytoplasm</location>
    </subcellularLocation>
</comment>
<keyword evidence="11" id="KW-1185">Reference proteome</keyword>
<dbReference type="EMBL" id="BMHA01000014">
    <property type="protein sequence ID" value="GGI09247.1"/>
    <property type="molecule type" value="Genomic_DNA"/>
</dbReference>
<evidence type="ECO:0000256" key="2">
    <source>
        <dbReference type="ARBA" id="ARBA00022517"/>
    </source>
</evidence>
<dbReference type="NCBIfam" id="TIGR00043">
    <property type="entry name" value="rRNA maturation RNase YbeY"/>
    <property type="match status" value="1"/>
</dbReference>
<evidence type="ECO:0000256" key="1">
    <source>
        <dbReference type="ARBA" id="ARBA00010875"/>
    </source>
</evidence>
<keyword evidence="4 9" id="KW-0540">Nuclease</keyword>
<evidence type="ECO:0000256" key="7">
    <source>
        <dbReference type="ARBA" id="ARBA00022801"/>
    </source>
</evidence>
<evidence type="ECO:0000256" key="4">
    <source>
        <dbReference type="ARBA" id="ARBA00022722"/>
    </source>
</evidence>
<feature type="binding site" evidence="9">
    <location>
        <position position="117"/>
    </location>
    <ligand>
        <name>Zn(2+)</name>
        <dbReference type="ChEBI" id="CHEBI:29105"/>
        <note>catalytic</note>
    </ligand>
</feature>
<dbReference type="GO" id="GO:0008270">
    <property type="term" value="F:zinc ion binding"/>
    <property type="evidence" value="ECO:0007669"/>
    <property type="project" value="UniProtKB-UniRule"/>
</dbReference>
<dbReference type="GO" id="GO:0006364">
    <property type="term" value="P:rRNA processing"/>
    <property type="evidence" value="ECO:0007669"/>
    <property type="project" value="UniProtKB-UniRule"/>
</dbReference>
<dbReference type="SUPFAM" id="SSF55486">
    <property type="entry name" value="Metalloproteases ('zincins'), catalytic domain"/>
    <property type="match status" value="1"/>
</dbReference>
<dbReference type="InterPro" id="IPR002036">
    <property type="entry name" value="YbeY"/>
</dbReference>
<keyword evidence="3 9" id="KW-0698">rRNA processing</keyword>
<dbReference type="PANTHER" id="PTHR46986:SF1">
    <property type="entry name" value="ENDORIBONUCLEASE YBEY, CHLOROPLASTIC"/>
    <property type="match status" value="1"/>
</dbReference>
<protein>
    <recommendedName>
        <fullName evidence="9">Endoribonuclease YbeY</fullName>
        <ecNumber evidence="9">3.1.-.-</ecNumber>
    </recommendedName>
</protein>
<evidence type="ECO:0000256" key="6">
    <source>
        <dbReference type="ARBA" id="ARBA00022759"/>
    </source>
</evidence>
<evidence type="ECO:0000256" key="8">
    <source>
        <dbReference type="ARBA" id="ARBA00022833"/>
    </source>
</evidence>
<keyword evidence="7 9" id="KW-0378">Hydrolase</keyword>
<keyword evidence="5 9" id="KW-0479">Metal-binding</keyword>
<dbReference type="Gene3D" id="3.40.390.30">
    <property type="entry name" value="Metalloproteases ('zincins'), catalytic domain"/>
    <property type="match status" value="1"/>
</dbReference>
<dbReference type="GO" id="GO:0005737">
    <property type="term" value="C:cytoplasm"/>
    <property type="evidence" value="ECO:0007669"/>
    <property type="project" value="UniProtKB-SubCell"/>
</dbReference>
<dbReference type="RefSeq" id="WP_130650289.1">
    <property type="nucleotide sequence ID" value="NZ_BMHA01000014.1"/>
</dbReference>
<keyword evidence="6 9" id="KW-0255">Endonuclease</keyword>
<feature type="binding site" evidence="9">
    <location>
        <position position="123"/>
    </location>
    <ligand>
        <name>Zn(2+)</name>
        <dbReference type="ChEBI" id="CHEBI:29105"/>
        <note>catalytic</note>
    </ligand>
</feature>
<dbReference type="Pfam" id="PF02130">
    <property type="entry name" value="YbeY"/>
    <property type="match status" value="1"/>
</dbReference>
<comment type="caution">
    <text evidence="10">The sequence shown here is derived from an EMBL/GenBank/DDBJ whole genome shotgun (WGS) entry which is preliminary data.</text>
</comment>
<dbReference type="GO" id="GO:0004521">
    <property type="term" value="F:RNA endonuclease activity"/>
    <property type="evidence" value="ECO:0007669"/>
    <property type="project" value="UniProtKB-UniRule"/>
</dbReference>
<dbReference type="EC" id="3.1.-.-" evidence="9"/>
<evidence type="ECO:0000256" key="5">
    <source>
        <dbReference type="ARBA" id="ARBA00022723"/>
    </source>
</evidence>
<keyword evidence="2 9" id="KW-0690">Ribosome biogenesis</keyword>
<comment type="similarity">
    <text evidence="1 9">Belongs to the endoribonuclease YbeY family.</text>
</comment>
<evidence type="ECO:0000256" key="3">
    <source>
        <dbReference type="ARBA" id="ARBA00022552"/>
    </source>
</evidence>
<keyword evidence="9" id="KW-0963">Cytoplasm</keyword>
<dbReference type="HAMAP" id="MF_00009">
    <property type="entry name" value="Endoribonucl_YbeY"/>
    <property type="match status" value="1"/>
</dbReference>
<dbReference type="Proteomes" id="UP000650511">
    <property type="component" value="Unassembled WGS sequence"/>
</dbReference>
<dbReference type="AlphaFoldDB" id="A0A8J3AGU5"/>
<dbReference type="InterPro" id="IPR020549">
    <property type="entry name" value="YbeY_CS"/>
</dbReference>
<reference evidence="10" key="1">
    <citation type="journal article" date="2014" name="Int. J. Syst. Evol. Microbiol.">
        <title>Complete genome sequence of Corynebacterium casei LMG S-19264T (=DSM 44701T), isolated from a smear-ripened cheese.</title>
        <authorList>
            <consortium name="US DOE Joint Genome Institute (JGI-PGF)"/>
            <person name="Walter F."/>
            <person name="Albersmeier A."/>
            <person name="Kalinowski J."/>
            <person name="Ruckert C."/>
        </authorList>
    </citation>
    <scope>NUCLEOTIDE SEQUENCE</scope>
    <source>
        <strain evidence="10">CGMCC 1.14988</strain>
    </source>
</reference>
<evidence type="ECO:0000256" key="9">
    <source>
        <dbReference type="HAMAP-Rule" id="MF_00009"/>
    </source>
</evidence>
<dbReference type="PROSITE" id="PS01306">
    <property type="entry name" value="UPF0054"/>
    <property type="match status" value="1"/>
</dbReference>
<organism evidence="10 11">
    <name type="scientific">Egicoccus halophilus</name>
    <dbReference type="NCBI Taxonomy" id="1670830"/>
    <lineage>
        <taxon>Bacteria</taxon>
        <taxon>Bacillati</taxon>
        <taxon>Actinomycetota</taxon>
        <taxon>Nitriliruptoria</taxon>
        <taxon>Egicoccales</taxon>
        <taxon>Egicoccaceae</taxon>
        <taxon>Egicoccus</taxon>
    </lineage>
</organism>
<evidence type="ECO:0000313" key="11">
    <source>
        <dbReference type="Proteomes" id="UP000650511"/>
    </source>
</evidence>
<dbReference type="InterPro" id="IPR023091">
    <property type="entry name" value="MetalPrtase_cat_dom_sf_prd"/>
</dbReference>
<sequence>MAVFLADEQTLPVDTDDLVALARHVLRTQRVPEDMELALLLVDESTIAGLNAQHLGKPGPTDVLAFPIDEPGEAPPGGPAVLGDVVLCPAVAAARAPDLGRTPEDEIRLLTVHGILHLLGMDHADPEEERAMFGLTDDLLASYAAASEVDR</sequence>
<feature type="binding site" evidence="9">
    <location>
        <position position="113"/>
    </location>
    <ligand>
        <name>Zn(2+)</name>
        <dbReference type="ChEBI" id="CHEBI:29105"/>
        <note>catalytic</note>
    </ligand>
</feature>